<gene>
    <name evidence="2" type="ORF">ACFQPF_05650</name>
</gene>
<dbReference type="Proteomes" id="UP001596549">
    <property type="component" value="Unassembled WGS sequence"/>
</dbReference>
<organism evidence="2 3">
    <name type="scientific">Fictibacillus iocasae</name>
    <dbReference type="NCBI Taxonomy" id="2715437"/>
    <lineage>
        <taxon>Bacteria</taxon>
        <taxon>Bacillati</taxon>
        <taxon>Bacillota</taxon>
        <taxon>Bacilli</taxon>
        <taxon>Bacillales</taxon>
        <taxon>Fictibacillaceae</taxon>
        <taxon>Fictibacillus</taxon>
    </lineage>
</organism>
<proteinExistence type="predicted"/>
<accession>A0ABW2NPP0</accession>
<feature type="domain" description="HPr" evidence="1">
    <location>
        <begin position="7"/>
        <end position="62"/>
    </location>
</feature>
<evidence type="ECO:0000313" key="3">
    <source>
        <dbReference type="Proteomes" id="UP001596549"/>
    </source>
</evidence>
<keyword evidence="3" id="KW-1185">Reference proteome</keyword>
<protein>
    <submittedName>
        <fullName evidence="2">HPr family phosphocarrier protein</fullName>
    </submittedName>
</protein>
<dbReference type="RefSeq" id="WP_379747447.1">
    <property type="nucleotide sequence ID" value="NZ_JBHTCP010000011.1"/>
</dbReference>
<dbReference type="Gene3D" id="3.30.1340.10">
    <property type="entry name" value="HPr-like"/>
    <property type="match status" value="1"/>
</dbReference>
<name>A0ABW2NPP0_9BACL</name>
<dbReference type="InterPro" id="IPR000032">
    <property type="entry name" value="HPr-like"/>
</dbReference>
<reference evidence="3" key="1">
    <citation type="journal article" date="2019" name="Int. J. Syst. Evol. Microbiol.">
        <title>The Global Catalogue of Microorganisms (GCM) 10K type strain sequencing project: providing services to taxonomists for standard genome sequencing and annotation.</title>
        <authorList>
            <consortium name="The Broad Institute Genomics Platform"/>
            <consortium name="The Broad Institute Genome Sequencing Center for Infectious Disease"/>
            <person name="Wu L."/>
            <person name="Ma J."/>
        </authorList>
    </citation>
    <scope>NUCLEOTIDE SEQUENCE [LARGE SCALE GENOMIC DNA]</scope>
    <source>
        <strain evidence="3">NBRC 106396</strain>
    </source>
</reference>
<evidence type="ECO:0000259" key="1">
    <source>
        <dbReference type="Pfam" id="PF00381"/>
    </source>
</evidence>
<dbReference type="SUPFAM" id="SSF55594">
    <property type="entry name" value="HPr-like"/>
    <property type="match status" value="1"/>
</dbReference>
<sequence length="80" mass="9076">MKVICTAPLFADNAGKVVRFFEKYEENVYVKKGGHTANGKSLLGLIALSIYPDSELEIMCEPHNPSFYQELMNLNFFSVR</sequence>
<dbReference type="Pfam" id="PF00381">
    <property type="entry name" value="PTS-HPr"/>
    <property type="match status" value="1"/>
</dbReference>
<dbReference type="InterPro" id="IPR035895">
    <property type="entry name" value="HPr-like_sf"/>
</dbReference>
<evidence type="ECO:0000313" key="2">
    <source>
        <dbReference type="EMBL" id="MFC7371153.1"/>
    </source>
</evidence>
<dbReference type="EMBL" id="JBHTCP010000011">
    <property type="protein sequence ID" value="MFC7371153.1"/>
    <property type="molecule type" value="Genomic_DNA"/>
</dbReference>
<comment type="caution">
    <text evidence="2">The sequence shown here is derived from an EMBL/GenBank/DDBJ whole genome shotgun (WGS) entry which is preliminary data.</text>
</comment>